<sequence length="586" mass="63453">MNHSPLDHRYRGEHPIRTVHYLFGPDRARLAGAVAVFFAKHAPVWLLPPVTANVIDVVVEHRPIAELWWNCAVMLTVLFLNPPLHLWYVRWTHGAIRRLGRDLRSALVTRMQQLSIGFHSRTSSSVLHAKVVRDVEALETGLQQTADNGLTAVATLAGGLAVIAVVTPVFLPVFLLLVPVAVLLIGVLRARLGEGNNTYRRSVERMSASVSDMTTLIPITRAHALERTALGRVGRELDQVQREGTRLDLLNARFGSLSWVVFNGLGTACLVGAALVAYHGWASVTAGEVVMLSAYFSTLTGAVTSLLALAPVVGRAVESLKSVGEVLQAPDLEVNDGKRRVEPVTGVFRFEGVGLTHGDSDEPALSDIDLDVPVGTTLAIVGGSGAGKSTLLNLVLGFHRPTAGRVLLDGQDMADLDLRSYRRSVSVVPQESVLFEGTVRENVTYGLEDVDDGTLRRALRDANAAEFVDALPDGLDTVVGERGTRLSGGQRQRLAIARALIRDPRVLVLDEATSALDARSEAQVQEALARLVAGRTVFVVAHRLSTIRRADRIVVLERGRMVETGSHQELLERGSAYARLQATQLA</sequence>
<dbReference type="PROSITE" id="PS00211">
    <property type="entry name" value="ABC_TRANSPORTER_1"/>
    <property type="match status" value="1"/>
</dbReference>
<dbReference type="SUPFAM" id="SSF52540">
    <property type="entry name" value="P-loop containing nucleoside triphosphate hydrolases"/>
    <property type="match status" value="1"/>
</dbReference>
<evidence type="ECO:0000256" key="5">
    <source>
        <dbReference type="ARBA" id="ARBA00022692"/>
    </source>
</evidence>
<comment type="subcellular location">
    <subcellularLocation>
        <location evidence="1">Cell inner membrane</location>
        <topology evidence="1">Multi-pass membrane protein</topology>
    </subcellularLocation>
</comment>
<dbReference type="SUPFAM" id="SSF90123">
    <property type="entry name" value="ABC transporter transmembrane region"/>
    <property type="match status" value="1"/>
</dbReference>
<feature type="domain" description="ABC transmembrane type-1" evidence="13">
    <location>
        <begin position="46"/>
        <end position="315"/>
    </location>
</feature>
<accession>A0A918SY04</accession>
<evidence type="ECO:0000256" key="3">
    <source>
        <dbReference type="ARBA" id="ARBA00022475"/>
    </source>
</evidence>
<dbReference type="PROSITE" id="PS50893">
    <property type="entry name" value="ABC_TRANSPORTER_2"/>
    <property type="match status" value="1"/>
</dbReference>
<dbReference type="PANTHER" id="PTHR24221:SF654">
    <property type="entry name" value="ATP-BINDING CASSETTE SUB-FAMILY B MEMBER 6"/>
    <property type="match status" value="1"/>
</dbReference>
<reference evidence="14" key="2">
    <citation type="submission" date="2020-09" db="EMBL/GenBank/DDBJ databases">
        <authorList>
            <person name="Sun Q."/>
            <person name="Ohkuma M."/>
        </authorList>
    </citation>
    <scope>NUCLEOTIDE SEQUENCE</scope>
    <source>
        <strain evidence="14">JCM 4518</strain>
    </source>
</reference>
<feature type="transmembrane region" description="Helical" evidence="11">
    <location>
        <begin position="290"/>
        <end position="313"/>
    </location>
</feature>
<dbReference type="Gene3D" id="1.20.1560.10">
    <property type="entry name" value="ABC transporter type 1, transmembrane domain"/>
    <property type="match status" value="1"/>
</dbReference>
<dbReference type="FunFam" id="3.40.50.300:FF:000221">
    <property type="entry name" value="Multidrug ABC transporter ATP-binding protein"/>
    <property type="match status" value="1"/>
</dbReference>
<evidence type="ECO:0000256" key="7">
    <source>
        <dbReference type="ARBA" id="ARBA00022840"/>
    </source>
</evidence>
<name>A0A918SY04_9ACTN</name>
<keyword evidence="3" id="KW-1003">Cell membrane</keyword>
<keyword evidence="15" id="KW-1185">Reference proteome</keyword>
<evidence type="ECO:0000256" key="2">
    <source>
        <dbReference type="ARBA" id="ARBA00022448"/>
    </source>
</evidence>
<evidence type="ECO:0000259" key="12">
    <source>
        <dbReference type="PROSITE" id="PS50893"/>
    </source>
</evidence>
<evidence type="ECO:0000256" key="6">
    <source>
        <dbReference type="ARBA" id="ARBA00022741"/>
    </source>
</evidence>
<dbReference type="InterPro" id="IPR036640">
    <property type="entry name" value="ABC1_TM_sf"/>
</dbReference>
<proteinExistence type="inferred from homology"/>
<dbReference type="InterPro" id="IPR039421">
    <property type="entry name" value="Type_1_exporter"/>
</dbReference>
<evidence type="ECO:0000313" key="14">
    <source>
        <dbReference type="EMBL" id="GHA77446.1"/>
    </source>
</evidence>
<protein>
    <submittedName>
        <fullName evidence="14">ABC transporter ATP-binding protein</fullName>
    </submittedName>
</protein>
<keyword evidence="6" id="KW-0547">Nucleotide-binding</keyword>
<comment type="caution">
    <text evidence="14">The sequence shown here is derived from an EMBL/GenBank/DDBJ whole genome shotgun (WGS) entry which is preliminary data.</text>
</comment>
<dbReference type="Pfam" id="PF00664">
    <property type="entry name" value="ABC_membrane"/>
    <property type="match status" value="1"/>
</dbReference>
<feature type="transmembrane region" description="Helical" evidence="11">
    <location>
        <begin position="173"/>
        <end position="192"/>
    </location>
</feature>
<dbReference type="RefSeq" id="WP_189976265.1">
    <property type="nucleotide sequence ID" value="NZ_BMUL01000004.1"/>
</dbReference>
<dbReference type="Proteomes" id="UP000644020">
    <property type="component" value="Unassembled WGS sequence"/>
</dbReference>
<dbReference type="InterPro" id="IPR027417">
    <property type="entry name" value="P-loop_NTPase"/>
</dbReference>
<dbReference type="Pfam" id="PF00005">
    <property type="entry name" value="ABC_tran"/>
    <property type="match status" value="1"/>
</dbReference>
<feature type="transmembrane region" description="Helical" evidence="11">
    <location>
        <begin position="30"/>
        <end position="47"/>
    </location>
</feature>
<dbReference type="Gene3D" id="3.40.50.300">
    <property type="entry name" value="P-loop containing nucleotide triphosphate hydrolases"/>
    <property type="match status" value="1"/>
</dbReference>
<dbReference type="InterPro" id="IPR017871">
    <property type="entry name" value="ABC_transporter-like_CS"/>
</dbReference>
<keyword evidence="7 14" id="KW-0067">ATP-binding</keyword>
<evidence type="ECO:0000256" key="11">
    <source>
        <dbReference type="SAM" id="Phobius"/>
    </source>
</evidence>
<keyword evidence="5 11" id="KW-0812">Transmembrane</keyword>
<dbReference type="InterPro" id="IPR003593">
    <property type="entry name" value="AAA+_ATPase"/>
</dbReference>
<dbReference type="SMART" id="SM00382">
    <property type="entry name" value="AAA"/>
    <property type="match status" value="1"/>
</dbReference>
<evidence type="ECO:0000256" key="9">
    <source>
        <dbReference type="ARBA" id="ARBA00023136"/>
    </source>
</evidence>
<feature type="domain" description="ABC transporter" evidence="12">
    <location>
        <begin position="348"/>
        <end position="583"/>
    </location>
</feature>
<evidence type="ECO:0000256" key="1">
    <source>
        <dbReference type="ARBA" id="ARBA00004429"/>
    </source>
</evidence>
<dbReference type="InterPro" id="IPR011527">
    <property type="entry name" value="ABC1_TM_dom"/>
</dbReference>
<dbReference type="CDD" id="cd07346">
    <property type="entry name" value="ABC_6TM_exporters"/>
    <property type="match status" value="1"/>
</dbReference>
<dbReference type="PROSITE" id="PS50929">
    <property type="entry name" value="ABC_TM1F"/>
    <property type="match status" value="1"/>
</dbReference>
<dbReference type="AlphaFoldDB" id="A0A918SY04"/>
<evidence type="ECO:0000256" key="8">
    <source>
        <dbReference type="ARBA" id="ARBA00022989"/>
    </source>
</evidence>
<dbReference type="GO" id="GO:0005524">
    <property type="term" value="F:ATP binding"/>
    <property type="evidence" value="ECO:0007669"/>
    <property type="project" value="UniProtKB-KW"/>
</dbReference>
<dbReference type="GO" id="GO:0016887">
    <property type="term" value="F:ATP hydrolysis activity"/>
    <property type="evidence" value="ECO:0007669"/>
    <property type="project" value="InterPro"/>
</dbReference>
<comment type="similarity">
    <text evidence="10">Belongs to the ABC transporter superfamily. Siderophore-Fe(3+) uptake transporter (SIUT) (TC 3.A.1.21) family.</text>
</comment>
<evidence type="ECO:0000256" key="4">
    <source>
        <dbReference type="ARBA" id="ARBA00022519"/>
    </source>
</evidence>
<evidence type="ECO:0000259" key="13">
    <source>
        <dbReference type="PROSITE" id="PS50929"/>
    </source>
</evidence>
<keyword evidence="8 11" id="KW-1133">Transmembrane helix</keyword>
<keyword evidence="4" id="KW-0997">Cell inner membrane</keyword>
<reference evidence="14" key="1">
    <citation type="journal article" date="2014" name="Int. J. Syst. Evol. Microbiol.">
        <title>Complete genome sequence of Corynebacterium casei LMG S-19264T (=DSM 44701T), isolated from a smear-ripened cheese.</title>
        <authorList>
            <consortium name="US DOE Joint Genome Institute (JGI-PGF)"/>
            <person name="Walter F."/>
            <person name="Albersmeier A."/>
            <person name="Kalinowski J."/>
            <person name="Ruckert C."/>
        </authorList>
    </citation>
    <scope>NUCLEOTIDE SEQUENCE</scope>
    <source>
        <strain evidence="14">JCM 4518</strain>
    </source>
</reference>
<organism evidence="14 15">
    <name type="scientific">Streptomyces termitum</name>
    <dbReference type="NCBI Taxonomy" id="67368"/>
    <lineage>
        <taxon>Bacteria</taxon>
        <taxon>Bacillati</taxon>
        <taxon>Actinomycetota</taxon>
        <taxon>Actinomycetes</taxon>
        <taxon>Kitasatosporales</taxon>
        <taxon>Streptomycetaceae</taxon>
        <taxon>Streptomyces</taxon>
    </lineage>
</organism>
<dbReference type="EMBL" id="BMUL01000004">
    <property type="protein sequence ID" value="GHA77446.1"/>
    <property type="molecule type" value="Genomic_DNA"/>
</dbReference>
<dbReference type="GO" id="GO:0140359">
    <property type="term" value="F:ABC-type transporter activity"/>
    <property type="evidence" value="ECO:0007669"/>
    <property type="project" value="InterPro"/>
</dbReference>
<keyword evidence="9 11" id="KW-0472">Membrane</keyword>
<gene>
    <name evidence="14" type="ORF">GCM10010305_20510</name>
</gene>
<feature type="transmembrane region" description="Helical" evidence="11">
    <location>
        <begin position="256"/>
        <end position="278"/>
    </location>
</feature>
<feature type="transmembrane region" description="Helical" evidence="11">
    <location>
        <begin position="149"/>
        <end position="167"/>
    </location>
</feature>
<dbReference type="PANTHER" id="PTHR24221">
    <property type="entry name" value="ATP-BINDING CASSETTE SUB-FAMILY B"/>
    <property type="match status" value="1"/>
</dbReference>
<keyword evidence="2" id="KW-0813">Transport</keyword>
<feature type="transmembrane region" description="Helical" evidence="11">
    <location>
        <begin position="67"/>
        <end position="89"/>
    </location>
</feature>
<dbReference type="GO" id="GO:0034040">
    <property type="term" value="F:ATPase-coupled lipid transmembrane transporter activity"/>
    <property type="evidence" value="ECO:0007669"/>
    <property type="project" value="TreeGrafter"/>
</dbReference>
<evidence type="ECO:0000256" key="10">
    <source>
        <dbReference type="ARBA" id="ARBA00023455"/>
    </source>
</evidence>
<dbReference type="GO" id="GO:0005886">
    <property type="term" value="C:plasma membrane"/>
    <property type="evidence" value="ECO:0007669"/>
    <property type="project" value="UniProtKB-SubCell"/>
</dbReference>
<evidence type="ECO:0000313" key="15">
    <source>
        <dbReference type="Proteomes" id="UP000644020"/>
    </source>
</evidence>
<dbReference type="InterPro" id="IPR003439">
    <property type="entry name" value="ABC_transporter-like_ATP-bd"/>
</dbReference>